<dbReference type="InterPro" id="IPR003008">
    <property type="entry name" value="Tubulin_FtsZ_GTPase"/>
</dbReference>
<dbReference type="InterPro" id="IPR020805">
    <property type="entry name" value="Cell_div_FtsZ_CS"/>
</dbReference>
<dbReference type="PRINTS" id="PR00423">
    <property type="entry name" value="CELLDVISFTSZ"/>
</dbReference>
<dbReference type="InterPro" id="IPR018316">
    <property type="entry name" value="Tubulin/FtsZ_2-layer-sand-dom"/>
</dbReference>
<dbReference type="GO" id="GO:0032153">
    <property type="term" value="C:cell division site"/>
    <property type="evidence" value="ECO:0007669"/>
    <property type="project" value="TreeGrafter"/>
</dbReference>
<gene>
    <name evidence="6" type="ORF">PROFUN_12901</name>
</gene>
<dbReference type="InterPro" id="IPR037103">
    <property type="entry name" value="Tubulin/FtsZ-like_C"/>
</dbReference>
<dbReference type="InterPro" id="IPR024757">
    <property type="entry name" value="FtsZ_C"/>
</dbReference>
<evidence type="ECO:0000313" key="7">
    <source>
        <dbReference type="Proteomes" id="UP000241769"/>
    </source>
</evidence>
<sequence>MMLVLRSSHTLSQANLGHRVISASATSRQATLAPTFSRHFSSGTTLRSNAARTSQNQQVPYLTTDDEVEQFSTPRITVVGVGGAGGNAVNHMMERNLNGVSFLSANTDAQSLARSKAPVRIQLGKGATGGLGAGSKPVVGRAAAEESLEEVIRQLEKCHMVFLTAGMGGGTGTGAAPVIAEAVREKGILTVGIVTTPFAFEGKMRGRVAEEGIADLERAVDTLIVIPNQKLLLLTPGEQKTTWQGSFKMVDNVLHDGIKSVTDLVVIPGQINLDFADVTTIMRGGGRALIGTGEAEGRGRAKIAASMALHNPLLDDMSIKGAKGVLINVYGGSDLGLNEVDEIVSVVQESVDQDANIIFGTTNDDAYDGKVKVSLIVTGMDKKRRNYEASIPPRKKEAEVTVEASETTAGALDDLKKAFHKIKKNWW</sequence>
<dbReference type="InterPro" id="IPR000158">
    <property type="entry name" value="Cell_div_FtsZ"/>
</dbReference>
<feature type="domain" description="Tubulin/FtsZ GTPase" evidence="4">
    <location>
        <begin position="75"/>
        <end position="269"/>
    </location>
</feature>
<evidence type="ECO:0000313" key="6">
    <source>
        <dbReference type="EMBL" id="PRP76096.1"/>
    </source>
</evidence>
<dbReference type="PROSITE" id="PS01135">
    <property type="entry name" value="FTSZ_2"/>
    <property type="match status" value="1"/>
</dbReference>
<dbReference type="Pfam" id="PF12327">
    <property type="entry name" value="FtsZ_C"/>
    <property type="match status" value="1"/>
</dbReference>
<dbReference type="PANTHER" id="PTHR30314:SF3">
    <property type="entry name" value="MITOCHONDRIAL DIVISION PROTEIN FSZA"/>
    <property type="match status" value="1"/>
</dbReference>
<accession>A0A2P6MWR4</accession>
<keyword evidence="7" id="KW-1185">Reference proteome</keyword>
<name>A0A2P6MWR4_9EUKA</name>
<dbReference type="InterPro" id="IPR008280">
    <property type="entry name" value="Tub_FtsZ_C"/>
</dbReference>
<dbReference type="GO" id="GO:0005525">
    <property type="term" value="F:GTP binding"/>
    <property type="evidence" value="ECO:0007669"/>
    <property type="project" value="UniProtKB-KW"/>
</dbReference>
<dbReference type="SUPFAM" id="SSF55307">
    <property type="entry name" value="Tubulin C-terminal domain-like"/>
    <property type="match status" value="1"/>
</dbReference>
<comment type="similarity">
    <text evidence="1">Belongs to the FtsZ family.</text>
</comment>
<dbReference type="NCBIfam" id="TIGR00065">
    <property type="entry name" value="ftsZ"/>
    <property type="match status" value="1"/>
</dbReference>
<organism evidence="6 7">
    <name type="scientific">Planoprotostelium fungivorum</name>
    <dbReference type="NCBI Taxonomy" id="1890364"/>
    <lineage>
        <taxon>Eukaryota</taxon>
        <taxon>Amoebozoa</taxon>
        <taxon>Evosea</taxon>
        <taxon>Variosea</taxon>
        <taxon>Cavosteliida</taxon>
        <taxon>Cavosteliaceae</taxon>
        <taxon>Planoprotostelium</taxon>
    </lineage>
</organism>
<dbReference type="CDD" id="cd02201">
    <property type="entry name" value="FtsZ_type1"/>
    <property type="match status" value="1"/>
</dbReference>
<keyword evidence="2" id="KW-0547">Nucleotide-binding</keyword>
<dbReference type="STRING" id="1890364.A0A2P6MWR4"/>
<evidence type="ECO:0000256" key="3">
    <source>
        <dbReference type="ARBA" id="ARBA00023134"/>
    </source>
</evidence>
<dbReference type="FunCoup" id="A0A2P6MWR4">
    <property type="interactions" value="26"/>
</dbReference>
<dbReference type="SMART" id="SM00864">
    <property type="entry name" value="Tubulin"/>
    <property type="match status" value="1"/>
</dbReference>
<keyword evidence="6" id="KW-0131">Cell cycle</keyword>
<dbReference type="PROSITE" id="PS01134">
    <property type="entry name" value="FTSZ_1"/>
    <property type="match status" value="1"/>
</dbReference>
<dbReference type="InterPro" id="IPR036525">
    <property type="entry name" value="Tubulin/FtsZ_GTPase_sf"/>
</dbReference>
<dbReference type="HAMAP" id="MF_00909">
    <property type="entry name" value="FtsZ"/>
    <property type="match status" value="1"/>
</dbReference>
<dbReference type="InterPro" id="IPR045061">
    <property type="entry name" value="FtsZ/CetZ"/>
</dbReference>
<dbReference type="Proteomes" id="UP000241769">
    <property type="component" value="Unassembled WGS sequence"/>
</dbReference>
<evidence type="ECO:0000256" key="1">
    <source>
        <dbReference type="ARBA" id="ARBA00009690"/>
    </source>
</evidence>
<dbReference type="GO" id="GO:0003924">
    <property type="term" value="F:GTPase activity"/>
    <property type="evidence" value="ECO:0007669"/>
    <property type="project" value="InterPro"/>
</dbReference>
<dbReference type="Pfam" id="PF00091">
    <property type="entry name" value="Tubulin"/>
    <property type="match status" value="1"/>
</dbReference>
<evidence type="ECO:0000259" key="4">
    <source>
        <dbReference type="SMART" id="SM00864"/>
    </source>
</evidence>
<reference evidence="6 7" key="1">
    <citation type="journal article" date="2018" name="Genome Biol. Evol.">
        <title>Multiple Roots of Fruiting Body Formation in Amoebozoa.</title>
        <authorList>
            <person name="Hillmann F."/>
            <person name="Forbes G."/>
            <person name="Novohradska S."/>
            <person name="Ferling I."/>
            <person name="Riege K."/>
            <person name="Groth M."/>
            <person name="Westermann M."/>
            <person name="Marz M."/>
            <person name="Spaller T."/>
            <person name="Winckler T."/>
            <person name="Schaap P."/>
            <person name="Glockner G."/>
        </authorList>
    </citation>
    <scope>NUCLEOTIDE SEQUENCE [LARGE SCALE GENOMIC DNA]</scope>
    <source>
        <strain evidence="6 7">Jena</strain>
    </source>
</reference>
<feature type="domain" description="Tubulin/FtsZ 2-layer sandwich" evidence="5">
    <location>
        <begin position="271"/>
        <end position="389"/>
    </location>
</feature>
<dbReference type="FunFam" id="3.40.50.1440:FF:000001">
    <property type="entry name" value="Cell division protein FtsZ"/>
    <property type="match status" value="1"/>
</dbReference>
<dbReference type="Gene3D" id="3.40.50.1440">
    <property type="entry name" value="Tubulin/FtsZ, GTPase domain"/>
    <property type="match status" value="1"/>
</dbReference>
<protein>
    <submittedName>
        <fullName evidence="6">Cell division protein</fullName>
    </submittedName>
</protein>
<dbReference type="EMBL" id="MDYQ01000352">
    <property type="protein sequence ID" value="PRP76096.1"/>
    <property type="molecule type" value="Genomic_DNA"/>
</dbReference>
<keyword evidence="6" id="KW-0132">Cell division</keyword>
<dbReference type="SMART" id="SM00865">
    <property type="entry name" value="Tubulin_C"/>
    <property type="match status" value="1"/>
</dbReference>
<evidence type="ECO:0000259" key="5">
    <source>
        <dbReference type="SMART" id="SM00865"/>
    </source>
</evidence>
<dbReference type="GO" id="GO:0051301">
    <property type="term" value="P:cell division"/>
    <property type="evidence" value="ECO:0007669"/>
    <property type="project" value="UniProtKB-KW"/>
</dbReference>
<keyword evidence="3" id="KW-0342">GTP-binding</keyword>
<dbReference type="GO" id="GO:0005737">
    <property type="term" value="C:cytoplasm"/>
    <property type="evidence" value="ECO:0007669"/>
    <property type="project" value="TreeGrafter"/>
</dbReference>
<dbReference type="Gene3D" id="3.30.1330.20">
    <property type="entry name" value="Tubulin/FtsZ, C-terminal domain"/>
    <property type="match status" value="1"/>
</dbReference>
<dbReference type="AlphaFoldDB" id="A0A2P6MWR4"/>
<dbReference type="InParanoid" id="A0A2P6MWR4"/>
<dbReference type="SUPFAM" id="SSF52490">
    <property type="entry name" value="Tubulin nucleotide-binding domain-like"/>
    <property type="match status" value="1"/>
</dbReference>
<dbReference type="PANTHER" id="PTHR30314">
    <property type="entry name" value="CELL DIVISION PROTEIN FTSZ-RELATED"/>
    <property type="match status" value="1"/>
</dbReference>
<evidence type="ECO:0000256" key="2">
    <source>
        <dbReference type="ARBA" id="ARBA00022741"/>
    </source>
</evidence>
<dbReference type="GO" id="GO:0048285">
    <property type="term" value="P:organelle fission"/>
    <property type="evidence" value="ECO:0007669"/>
    <property type="project" value="TreeGrafter"/>
</dbReference>
<dbReference type="OrthoDB" id="18707at2759"/>
<comment type="caution">
    <text evidence="6">The sequence shown here is derived from an EMBL/GenBank/DDBJ whole genome shotgun (WGS) entry which is preliminary data.</text>
</comment>
<proteinExistence type="inferred from homology"/>